<accession>A0A6J5M7H0</accession>
<proteinExistence type="predicted"/>
<dbReference type="EMBL" id="LR796393">
    <property type="protein sequence ID" value="CAB4141527.1"/>
    <property type="molecule type" value="Genomic_DNA"/>
</dbReference>
<protein>
    <submittedName>
        <fullName evidence="1">Uncharacterized protein</fullName>
    </submittedName>
</protein>
<organism evidence="1">
    <name type="scientific">uncultured Caudovirales phage</name>
    <dbReference type="NCBI Taxonomy" id="2100421"/>
    <lineage>
        <taxon>Viruses</taxon>
        <taxon>Duplodnaviria</taxon>
        <taxon>Heunggongvirae</taxon>
        <taxon>Uroviricota</taxon>
        <taxon>Caudoviricetes</taxon>
        <taxon>Peduoviridae</taxon>
        <taxon>Maltschvirus</taxon>
        <taxon>Maltschvirus maltsch</taxon>
    </lineage>
</organism>
<sequence length="204" mass="22858">MAAGDTGVSICSDALLLIGARAISSFNDGTDESSVCDRLYPDIRDSTLMMYPWTFSMKKAQLAQLLTTPTSVWRYQYQLPGDRLASPRLVVQSSAQGSPIQKDWEIQGDVLLTNLPSVFIDYQYSVPEYAMPKYFVQLLKYQVAWHIAETVTEQQDKATKWQRVATGDISENGRGGYFRTATQIDGQNNPVPVIEDYSLIAVRN</sequence>
<name>A0A6J5M7H0_9CAUD</name>
<reference evidence="1" key="1">
    <citation type="submission" date="2020-04" db="EMBL/GenBank/DDBJ databases">
        <authorList>
            <person name="Chiriac C."/>
            <person name="Salcher M."/>
            <person name="Ghai R."/>
            <person name="Kavagutti S V."/>
        </authorList>
    </citation>
    <scope>NUCLEOTIDE SEQUENCE</scope>
</reference>
<gene>
    <name evidence="1" type="ORF">UFOVP417_45</name>
</gene>
<evidence type="ECO:0000313" key="1">
    <source>
        <dbReference type="EMBL" id="CAB4141527.1"/>
    </source>
</evidence>